<reference evidence="10" key="2">
    <citation type="submission" date="2020-08" db="EMBL/GenBank/DDBJ databases">
        <authorList>
            <person name="Lai Q."/>
        </authorList>
    </citation>
    <scope>NUCLEOTIDE SEQUENCE</scope>
    <source>
        <strain evidence="10">S27-2</strain>
    </source>
</reference>
<organism evidence="10 11">
    <name type="scientific">Neptunicella marina</name>
    <dbReference type="NCBI Taxonomy" id="2125989"/>
    <lineage>
        <taxon>Bacteria</taxon>
        <taxon>Pseudomonadati</taxon>
        <taxon>Pseudomonadota</taxon>
        <taxon>Gammaproteobacteria</taxon>
        <taxon>Alteromonadales</taxon>
        <taxon>Alteromonadaceae</taxon>
        <taxon>Neptunicella</taxon>
    </lineage>
</organism>
<dbReference type="Pfam" id="PF03279">
    <property type="entry name" value="Lip_A_acyltrans"/>
    <property type="match status" value="1"/>
</dbReference>
<evidence type="ECO:0000256" key="1">
    <source>
        <dbReference type="ARBA" id="ARBA00022475"/>
    </source>
</evidence>
<dbReference type="InterPro" id="IPR004960">
    <property type="entry name" value="LipA_acyltrans"/>
</dbReference>
<keyword evidence="6 9" id="KW-1133">Transmembrane helix</keyword>
<feature type="short sequence motif" description="HXXXXD motif" evidence="9">
    <location>
        <begin position="158"/>
        <end position="163"/>
    </location>
</feature>
<keyword evidence="3 9" id="KW-0808">Transferase</keyword>
<evidence type="ECO:0000256" key="4">
    <source>
        <dbReference type="ARBA" id="ARBA00022692"/>
    </source>
</evidence>
<keyword evidence="2 9" id="KW-0997">Cell inner membrane</keyword>
<dbReference type="EMBL" id="JACNEP010000018">
    <property type="protein sequence ID" value="MBC3767414.1"/>
    <property type="molecule type" value="Genomic_DNA"/>
</dbReference>
<dbReference type="GO" id="GO:0009245">
    <property type="term" value="P:lipid A biosynthetic process"/>
    <property type="evidence" value="ECO:0007669"/>
    <property type="project" value="InterPro"/>
</dbReference>
<comment type="caution">
    <text evidence="10">The sequence shown here is derived from an EMBL/GenBank/DDBJ whole genome shotgun (WGS) entry which is preliminary data.</text>
</comment>
<evidence type="ECO:0000256" key="6">
    <source>
        <dbReference type="ARBA" id="ARBA00022989"/>
    </source>
</evidence>
<keyword evidence="11" id="KW-1185">Reference proteome</keyword>
<comment type="similarity">
    <text evidence="9">Belongs to the LpxL/LpxM/LpxP family.</text>
</comment>
<evidence type="ECO:0000256" key="5">
    <source>
        <dbReference type="ARBA" id="ARBA00022985"/>
    </source>
</evidence>
<dbReference type="InterPro" id="IPR011920">
    <property type="entry name" value="Lipid_A_LpxL_LpxP"/>
</dbReference>
<dbReference type="Proteomes" id="UP000601768">
    <property type="component" value="Unassembled WGS sequence"/>
</dbReference>
<dbReference type="HAMAP" id="MF_01942">
    <property type="entry name" value="Lipid_A_LpxL_LpxP"/>
    <property type="match status" value="1"/>
</dbReference>
<dbReference type="CDD" id="cd07984">
    <property type="entry name" value="LPLAT_LABLAT-like"/>
    <property type="match status" value="1"/>
</dbReference>
<dbReference type="UniPathway" id="UPA00030"/>
<evidence type="ECO:0000256" key="8">
    <source>
        <dbReference type="ARBA" id="ARBA00023315"/>
    </source>
</evidence>
<keyword evidence="5 9" id="KW-0448">Lipopolysaccharide biosynthesis</keyword>
<comment type="catalytic activity">
    <reaction evidence="9">
        <text>an alpha-Kdo-(2-&gt;4)-alpha-Kdo-(2-&gt;6)-lipid IVA + a fatty acyl-[ACP] = an alpha-Kdo-(2-&gt;4)-alpha-Kdo-(2-&gt;6)-(acyl)-lipid IVA + holo-[ACP]</text>
        <dbReference type="Rhea" id="RHEA:69396"/>
        <dbReference type="Rhea" id="RHEA-COMP:9685"/>
        <dbReference type="Rhea" id="RHEA-COMP:14125"/>
        <dbReference type="ChEBI" id="CHEBI:64479"/>
        <dbReference type="ChEBI" id="CHEBI:138651"/>
        <dbReference type="ChEBI" id="CHEBI:176429"/>
        <dbReference type="ChEBI" id="CHEBI:176430"/>
        <dbReference type="EC" id="2.3.1.241"/>
    </reaction>
</comment>
<comment type="pathway">
    <text evidence="9">Glycolipid biosynthesis; KDO(2)-lipid A biosynthesis; KDO(2)-lipid A from CMP-3-deoxy-D-manno-octulosonate and lipid IV(A): step 3/4.</text>
</comment>
<evidence type="ECO:0000256" key="2">
    <source>
        <dbReference type="ARBA" id="ARBA00022519"/>
    </source>
</evidence>
<dbReference type="NCBIfam" id="TIGR02207">
    <property type="entry name" value="lipid_A_htrB"/>
    <property type="match status" value="1"/>
</dbReference>
<dbReference type="GO" id="GO:0009103">
    <property type="term" value="P:lipopolysaccharide biosynthetic process"/>
    <property type="evidence" value="ECO:0007669"/>
    <property type="project" value="UniProtKB-UniRule"/>
</dbReference>
<sequence length="331" mass="38673">MSGLIFRNNNPFRYNNRCLFLQDITLHVVKPAFQLSFLSPKYWPTWIAVGILYSISWLPWRIQLAMGRMLGRLLGKVVKSRARVAKRNIELCFPEMPKEQQHTLFIQSLESAGIALFESGMGWWWPNWRIRRLTRVEGYEHIEAIIKKGKGVMGLAIHNMNLEVNCRAIGLIHPSVVFYRRHNNPLMEYFQYHGRARSNKLMIHKKGVSEMIKSLNHQELCLYLPDQDYGPRRSEFVPFFAVKQTATTTGTLLFMQNANCESVFLLPLRTRDGYVIKVLPGLDNLPSGDDKQDVTRINQQIESMILEAPEQYLWMHKRFKTRPKEDSNSLY</sequence>
<dbReference type="EC" id="2.3.1.241" evidence="9"/>
<evidence type="ECO:0000313" key="11">
    <source>
        <dbReference type="Proteomes" id="UP000601768"/>
    </source>
</evidence>
<evidence type="ECO:0000313" key="10">
    <source>
        <dbReference type="EMBL" id="MBC3767414.1"/>
    </source>
</evidence>
<gene>
    <name evidence="9 10" type="primary">lpxL</name>
    <name evidence="10" type="ORF">H8B19_16165</name>
</gene>
<dbReference type="PANTHER" id="PTHR30606:SF9">
    <property type="entry name" value="LIPID A BIOSYNTHESIS LAUROYLTRANSFERASE"/>
    <property type="match status" value="1"/>
</dbReference>
<proteinExistence type="inferred from homology"/>
<dbReference type="UniPathway" id="UPA00360">
    <property type="reaction ID" value="UER00485"/>
</dbReference>
<keyword evidence="4 9" id="KW-0812">Transmembrane</keyword>
<dbReference type="GO" id="GO:0005886">
    <property type="term" value="C:plasma membrane"/>
    <property type="evidence" value="ECO:0007669"/>
    <property type="project" value="UniProtKB-SubCell"/>
</dbReference>
<dbReference type="PANTHER" id="PTHR30606">
    <property type="entry name" value="LIPID A BIOSYNTHESIS LAUROYL ACYLTRANSFERASE"/>
    <property type="match status" value="1"/>
</dbReference>
<dbReference type="PIRSF" id="PIRSF026649">
    <property type="entry name" value="MsbB"/>
    <property type="match status" value="1"/>
</dbReference>
<name>A0A8J6IWA5_9ALTE</name>
<comment type="subcellular location">
    <subcellularLocation>
        <location evidence="9">Cell inner membrane</location>
        <topology evidence="9">Single-pass membrane protein</topology>
    </subcellularLocation>
</comment>
<evidence type="ECO:0000256" key="3">
    <source>
        <dbReference type="ARBA" id="ARBA00022679"/>
    </source>
</evidence>
<keyword evidence="8 9" id="KW-0012">Acyltransferase</keyword>
<accession>A0A8J6IWA5</accession>
<dbReference type="GO" id="GO:0036104">
    <property type="term" value="P:Kdo2-lipid A biosynthetic process"/>
    <property type="evidence" value="ECO:0007669"/>
    <property type="project" value="UniProtKB-UniRule"/>
</dbReference>
<comment type="function">
    <text evidence="9">Catalyzes the transfer of an acyl chain from an acyl-[acyl-carrier-protein] (ACP) to a Kdo(2)-lipid IV(A) to form a Kdo(2)-(acyl)-lipid IV(A).</text>
</comment>
<dbReference type="AlphaFoldDB" id="A0A8J6IWA5"/>
<protein>
    <recommendedName>
        <fullName evidence="9">Lipid A biosynthesis acyltransferase</fullName>
        <ecNumber evidence="9">2.3.1.241</ecNumber>
    </recommendedName>
    <alternativeName>
        <fullName evidence="9">Kdo(2)-lipid IV(A) acyltransferase</fullName>
    </alternativeName>
</protein>
<evidence type="ECO:0000256" key="9">
    <source>
        <dbReference type="HAMAP-Rule" id="MF_01942"/>
    </source>
</evidence>
<reference evidence="10" key="1">
    <citation type="journal article" date="2018" name="Int. J. Syst. Evol. Microbiol.">
        <title>Neptunicella marina gen. nov., sp. nov., isolated from surface seawater.</title>
        <authorList>
            <person name="Liu X."/>
            <person name="Lai Q."/>
            <person name="Du Y."/>
            <person name="Zhang X."/>
            <person name="Liu Z."/>
            <person name="Sun F."/>
            <person name="Shao Z."/>
        </authorList>
    </citation>
    <scope>NUCLEOTIDE SEQUENCE</scope>
    <source>
        <strain evidence="10">S27-2</strain>
    </source>
</reference>
<keyword evidence="1 9" id="KW-1003">Cell membrane</keyword>
<comment type="pathway">
    <text evidence="9">Bacterial outer membrane biogenesis; lipopolysaccharide biosynthesis.</text>
</comment>
<dbReference type="GO" id="GO:0008913">
    <property type="term" value="F:Kdo2-lipid IVA acyltransferase activity"/>
    <property type="evidence" value="ECO:0007669"/>
    <property type="project" value="UniProtKB-EC"/>
</dbReference>
<evidence type="ECO:0000256" key="7">
    <source>
        <dbReference type="ARBA" id="ARBA00023136"/>
    </source>
</evidence>
<keyword evidence="7 9" id="KW-0472">Membrane</keyword>